<feature type="compositionally biased region" description="Basic and acidic residues" evidence="1">
    <location>
        <begin position="148"/>
        <end position="157"/>
    </location>
</feature>
<organism evidence="2 3">
    <name type="scientific">Claviceps africana</name>
    <dbReference type="NCBI Taxonomy" id="83212"/>
    <lineage>
        <taxon>Eukaryota</taxon>
        <taxon>Fungi</taxon>
        <taxon>Dikarya</taxon>
        <taxon>Ascomycota</taxon>
        <taxon>Pezizomycotina</taxon>
        <taxon>Sordariomycetes</taxon>
        <taxon>Hypocreomycetidae</taxon>
        <taxon>Hypocreales</taxon>
        <taxon>Clavicipitaceae</taxon>
        <taxon>Claviceps</taxon>
    </lineage>
</organism>
<dbReference type="AlphaFoldDB" id="A0A8K0J4I8"/>
<evidence type="ECO:0000313" key="2">
    <source>
        <dbReference type="EMBL" id="KAG5920015.1"/>
    </source>
</evidence>
<dbReference type="Pfam" id="PF07543">
    <property type="entry name" value="PGA2"/>
    <property type="match status" value="1"/>
</dbReference>
<keyword evidence="3" id="KW-1185">Reference proteome</keyword>
<feature type="compositionally biased region" description="Acidic residues" evidence="1">
    <location>
        <begin position="158"/>
        <end position="169"/>
    </location>
</feature>
<dbReference type="EMBL" id="SRPY01000638">
    <property type="protein sequence ID" value="KAG5920015.1"/>
    <property type="molecule type" value="Genomic_DNA"/>
</dbReference>
<sequence length="169" mass="18861">MDQQHQQPLDADHGPGLGLGLLAPLTARLAEYVSNAKHNISEGVSGMTTQAWIRVVVIAGGYMLLRPYLQQLVTKGAVRKMEADDKKAREADGAGELPHPELTPNEYRGIKDKLYALENDHDGADGTGADWGQKARVRQRQMLREMLEEDERRRAAQDEDADIQEFLED</sequence>
<protein>
    <submittedName>
        <fullName evidence="2">Uncharacterized protein</fullName>
    </submittedName>
</protein>
<name>A0A8K0J4I8_9HYPO</name>
<evidence type="ECO:0000256" key="1">
    <source>
        <dbReference type="SAM" id="MobiDB-lite"/>
    </source>
</evidence>
<evidence type="ECO:0000313" key="3">
    <source>
        <dbReference type="Proteomes" id="UP000811619"/>
    </source>
</evidence>
<dbReference type="InterPro" id="IPR011431">
    <property type="entry name" value="Trafficking_Pga2"/>
</dbReference>
<feature type="region of interest" description="Disordered" evidence="1">
    <location>
        <begin position="84"/>
        <end position="105"/>
    </location>
</feature>
<reference evidence="2" key="1">
    <citation type="journal article" date="2020" name="bioRxiv">
        <title>Whole genome comparisons of ergot fungi reveals the divergence and evolution of species within the genus Claviceps are the result of varying mechanisms driving genome evolution and host range expansion.</title>
        <authorList>
            <person name="Wyka S.A."/>
            <person name="Mondo S.J."/>
            <person name="Liu M."/>
            <person name="Dettman J."/>
            <person name="Nalam V."/>
            <person name="Broders K.D."/>
        </authorList>
    </citation>
    <scope>NUCLEOTIDE SEQUENCE</scope>
    <source>
        <strain evidence="2">CCC 489</strain>
    </source>
</reference>
<dbReference type="GO" id="GO:0015031">
    <property type="term" value="P:protein transport"/>
    <property type="evidence" value="ECO:0007669"/>
    <property type="project" value="TreeGrafter"/>
</dbReference>
<dbReference type="OrthoDB" id="4227028at2759"/>
<proteinExistence type="predicted"/>
<accession>A0A8K0J4I8</accession>
<dbReference type="Proteomes" id="UP000811619">
    <property type="component" value="Unassembled WGS sequence"/>
</dbReference>
<dbReference type="PANTHER" id="PTHR28199:SF1">
    <property type="entry name" value="PROCESSING OF GAS1 AND ALP PROTEIN 2"/>
    <property type="match status" value="1"/>
</dbReference>
<feature type="region of interest" description="Disordered" evidence="1">
    <location>
        <begin position="148"/>
        <end position="169"/>
    </location>
</feature>
<gene>
    <name evidence="2" type="ORF">E4U42_006344</name>
</gene>
<comment type="caution">
    <text evidence="2">The sequence shown here is derived from an EMBL/GenBank/DDBJ whole genome shotgun (WGS) entry which is preliminary data.</text>
</comment>
<dbReference type="PANTHER" id="PTHR28199">
    <property type="entry name" value="PROCESSING OF GAS1 AND ALP PROTEIN 2"/>
    <property type="match status" value="1"/>
</dbReference>